<evidence type="ECO:0000313" key="2">
    <source>
        <dbReference type="EMBL" id="MFD1263421.1"/>
    </source>
</evidence>
<dbReference type="PANTHER" id="PTHR46230:SF7">
    <property type="entry name" value="BOLA-LIKE PROTEIN 1"/>
    <property type="match status" value="1"/>
</dbReference>
<protein>
    <submittedName>
        <fullName evidence="2">BolA family protein</fullName>
    </submittedName>
</protein>
<sequence length="95" mass="10518">MSAQTVERMRAILAQGFQTRVLEIEDESALHAGHAGAREGGGHYRLYIVSDAFEGCSRVQRQRMIYTALGDMMKKDIHALAIRALSATEATTHEN</sequence>
<comment type="caution">
    <text evidence="2">The sequence shown here is derived from an EMBL/GenBank/DDBJ whole genome shotgun (WGS) entry which is preliminary data.</text>
</comment>
<dbReference type="SUPFAM" id="SSF82657">
    <property type="entry name" value="BolA-like"/>
    <property type="match status" value="1"/>
</dbReference>
<dbReference type="PIRSF" id="PIRSF003113">
    <property type="entry name" value="BolA"/>
    <property type="match status" value="1"/>
</dbReference>
<evidence type="ECO:0000313" key="3">
    <source>
        <dbReference type="Proteomes" id="UP001597158"/>
    </source>
</evidence>
<dbReference type="EMBL" id="JBHTMC010000013">
    <property type="protein sequence ID" value="MFD1263421.1"/>
    <property type="molecule type" value="Genomic_DNA"/>
</dbReference>
<dbReference type="Proteomes" id="UP001597158">
    <property type="component" value="Unassembled WGS sequence"/>
</dbReference>
<gene>
    <name evidence="2" type="ORF">ACFQ4M_07470</name>
</gene>
<evidence type="ECO:0000256" key="1">
    <source>
        <dbReference type="RuleBase" id="RU003860"/>
    </source>
</evidence>
<keyword evidence="3" id="KW-1185">Reference proteome</keyword>
<dbReference type="PANTHER" id="PTHR46230">
    <property type="match status" value="1"/>
</dbReference>
<comment type="similarity">
    <text evidence="1">Belongs to the BolA/IbaG family.</text>
</comment>
<name>A0ABW3WBZ1_9RHOO</name>
<reference evidence="3" key="1">
    <citation type="journal article" date="2019" name="Int. J. Syst. Evol. Microbiol.">
        <title>The Global Catalogue of Microorganisms (GCM) 10K type strain sequencing project: providing services to taxonomists for standard genome sequencing and annotation.</title>
        <authorList>
            <consortium name="The Broad Institute Genomics Platform"/>
            <consortium name="The Broad Institute Genome Sequencing Center for Infectious Disease"/>
            <person name="Wu L."/>
            <person name="Ma J."/>
        </authorList>
    </citation>
    <scope>NUCLEOTIDE SEQUENCE [LARGE SCALE GENOMIC DNA]</scope>
    <source>
        <strain evidence="3">CCUG 48884</strain>
    </source>
</reference>
<organism evidence="2 3">
    <name type="scientific">Thauera mechernichensis</name>
    <dbReference type="NCBI Taxonomy" id="82788"/>
    <lineage>
        <taxon>Bacteria</taxon>
        <taxon>Pseudomonadati</taxon>
        <taxon>Pseudomonadota</taxon>
        <taxon>Betaproteobacteria</taxon>
        <taxon>Rhodocyclales</taxon>
        <taxon>Zoogloeaceae</taxon>
        <taxon>Thauera</taxon>
    </lineage>
</organism>
<proteinExistence type="inferred from homology"/>
<dbReference type="InterPro" id="IPR036065">
    <property type="entry name" value="BolA-like_sf"/>
</dbReference>
<dbReference type="RefSeq" id="WP_002929004.1">
    <property type="nucleotide sequence ID" value="NZ_JARQZE010000007.1"/>
</dbReference>
<dbReference type="InterPro" id="IPR002634">
    <property type="entry name" value="BolA"/>
</dbReference>
<dbReference type="Gene3D" id="3.30.300.90">
    <property type="entry name" value="BolA-like"/>
    <property type="match status" value="1"/>
</dbReference>
<accession>A0ABW3WBZ1</accession>
<dbReference type="Pfam" id="PF01722">
    <property type="entry name" value="BolA"/>
    <property type="match status" value="1"/>
</dbReference>